<protein>
    <submittedName>
        <fullName evidence="4">Ribonuclease I</fullName>
        <ecNumber evidence="4">3.1.27.6</ecNumber>
    </submittedName>
</protein>
<gene>
    <name evidence="4" type="primary">rna</name>
    <name evidence="4" type="ORF">THS5294_00189</name>
</gene>
<evidence type="ECO:0000313" key="4">
    <source>
        <dbReference type="EMBL" id="CUH58909.1"/>
    </source>
</evidence>
<dbReference type="STRING" id="266809.PM03_07805"/>
<dbReference type="SUPFAM" id="SSF55895">
    <property type="entry name" value="Ribonuclease Rh-like"/>
    <property type="match status" value="1"/>
</dbReference>
<dbReference type="GO" id="GO:0006401">
    <property type="term" value="P:RNA catabolic process"/>
    <property type="evidence" value="ECO:0007669"/>
    <property type="project" value="UniProtKB-ARBA"/>
</dbReference>
<dbReference type="eggNOG" id="COG3719">
    <property type="taxonomic scope" value="Bacteria"/>
</dbReference>
<dbReference type="PROSITE" id="PS00530">
    <property type="entry name" value="RNASE_T2_1"/>
    <property type="match status" value="1"/>
</dbReference>
<dbReference type="AlphaFoldDB" id="A0A0P1EVW2"/>
<evidence type="ECO:0000256" key="3">
    <source>
        <dbReference type="SAM" id="SignalP"/>
    </source>
</evidence>
<keyword evidence="3" id="KW-0732">Signal</keyword>
<dbReference type="CDD" id="cd01062">
    <property type="entry name" value="RNase_T2_prok"/>
    <property type="match status" value="1"/>
</dbReference>
<name>A0A0P1EVW2_9RHOB</name>
<dbReference type="RefSeq" id="WP_058122246.1">
    <property type="nucleotide sequence ID" value="NZ_CYRX01000007.1"/>
</dbReference>
<reference evidence="4 5" key="1">
    <citation type="submission" date="2015-09" db="EMBL/GenBank/DDBJ databases">
        <authorList>
            <consortium name="Swine Surveillance"/>
        </authorList>
    </citation>
    <scope>NUCLEOTIDE SEQUENCE [LARGE SCALE GENOMIC DNA]</scope>
    <source>
        <strain evidence="4 5">CECT 5294</strain>
    </source>
</reference>
<dbReference type="Proteomes" id="UP000051298">
    <property type="component" value="Unassembled WGS sequence"/>
</dbReference>
<dbReference type="InterPro" id="IPR001568">
    <property type="entry name" value="RNase_T2-like"/>
</dbReference>
<dbReference type="GO" id="GO:0003723">
    <property type="term" value="F:RNA binding"/>
    <property type="evidence" value="ECO:0007669"/>
    <property type="project" value="InterPro"/>
</dbReference>
<proteinExistence type="inferred from homology"/>
<dbReference type="InterPro" id="IPR033130">
    <property type="entry name" value="RNase_T2_His_AS_2"/>
</dbReference>
<sequence length="209" mass="23653">MRWIMALLMLAGVAHADEPKAGVFDYYVLSLSWTPTWCALEGDARGSSQCDQGRGFGFTLHGLWPQYSRGWPSYCRTPHREATRSETAGMADIMGSAGLAWHQWKKHGRCSGLNPQAYFSASRAAYDAIQRPEMLRDLDREVTLPTRLVEEAFLQANPSLRADQVTITCKARRIQEVRICLTKELEPRRCGADVIRDCRQNDALFSPMR</sequence>
<dbReference type="GO" id="GO:0016787">
    <property type="term" value="F:hydrolase activity"/>
    <property type="evidence" value="ECO:0007669"/>
    <property type="project" value="UniProtKB-KW"/>
</dbReference>
<evidence type="ECO:0000313" key="5">
    <source>
        <dbReference type="Proteomes" id="UP000051298"/>
    </source>
</evidence>
<evidence type="ECO:0000256" key="1">
    <source>
        <dbReference type="ARBA" id="ARBA00007469"/>
    </source>
</evidence>
<dbReference type="PROSITE" id="PS00531">
    <property type="entry name" value="RNASE_T2_2"/>
    <property type="match status" value="1"/>
</dbReference>
<dbReference type="PANTHER" id="PTHR11240">
    <property type="entry name" value="RIBONUCLEASE T2"/>
    <property type="match status" value="1"/>
</dbReference>
<accession>A0A0P1EVW2</accession>
<dbReference type="InterPro" id="IPR039378">
    <property type="entry name" value="RNase_T2_prok"/>
</dbReference>
<organism evidence="4 5">
    <name type="scientific">Thalassobacter stenotrophicus</name>
    <dbReference type="NCBI Taxonomy" id="266809"/>
    <lineage>
        <taxon>Bacteria</taxon>
        <taxon>Pseudomonadati</taxon>
        <taxon>Pseudomonadota</taxon>
        <taxon>Alphaproteobacteria</taxon>
        <taxon>Rhodobacterales</taxon>
        <taxon>Roseobacteraceae</taxon>
        <taxon>Thalassobacter</taxon>
    </lineage>
</organism>
<dbReference type="Pfam" id="PF00445">
    <property type="entry name" value="Ribonuclease_T2"/>
    <property type="match status" value="1"/>
</dbReference>
<dbReference type="EC" id="3.1.27.6" evidence="4"/>
<feature type="chain" id="PRO_5006061972" evidence="3">
    <location>
        <begin position="17"/>
        <end position="209"/>
    </location>
</feature>
<feature type="signal peptide" evidence="3">
    <location>
        <begin position="1"/>
        <end position="16"/>
    </location>
</feature>
<dbReference type="PANTHER" id="PTHR11240:SF22">
    <property type="entry name" value="RIBONUCLEASE T2"/>
    <property type="match status" value="1"/>
</dbReference>
<dbReference type="EMBL" id="CYRX01000007">
    <property type="protein sequence ID" value="CUH58909.1"/>
    <property type="molecule type" value="Genomic_DNA"/>
</dbReference>
<dbReference type="Gene3D" id="3.90.730.10">
    <property type="entry name" value="Ribonuclease T2-like"/>
    <property type="match status" value="1"/>
</dbReference>
<comment type="similarity">
    <text evidence="1 2">Belongs to the RNase T2 family.</text>
</comment>
<dbReference type="InterPro" id="IPR018188">
    <property type="entry name" value="RNase_T2_His_AS_1"/>
</dbReference>
<evidence type="ECO:0000256" key="2">
    <source>
        <dbReference type="RuleBase" id="RU004328"/>
    </source>
</evidence>
<keyword evidence="4" id="KW-0378">Hydrolase</keyword>
<dbReference type="InterPro" id="IPR036430">
    <property type="entry name" value="RNase_T2-like_sf"/>
</dbReference>
<dbReference type="GO" id="GO:0033897">
    <property type="term" value="F:ribonuclease T2 activity"/>
    <property type="evidence" value="ECO:0007669"/>
    <property type="project" value="InterPro"/>
</dbReference>